<dbReference type="Proteomes" id="UP001275084">
    <property type="component" value="Unassembled WGS sequence"/>
</dbReference>
<evidence type="ECO:0000313" key="1">
    <source>
        <dbReference type="EMBL" id="KAK3364012.1"/>
    </source>
</evidence>
<evidence type="ECO:0000313" key="2">
    <source>
        <dbReference type="Proteomes" id="UP001275084"/>
    </source>
</evidence>
<comment type="caution">
    <text evidence="1">The sequence shown here is derived from an EMBL/GenBank/DDBJ whole genome shotgun (WGS) entry which is preliminary data.</text>
</comment>
<name>A0AAJ0HW60_9PEZI</name>
<dbReference type="AlphaFoldDB" id="A0AAJ0HW60"/>
<gene>
    <name evidence="1" type="ORF">B0T25DRAFT_528970</name>
</gene>
<reference evidence="1" key="2">
    <citation type="submission" date="2023-06" db="EMBL/GenBank/DDBJ databases">
        <authorList>
            <consortium name="Lawrence Berkeley National Laboratory"/>
            <person name="Haridas S."/>
            <person name="Hensen N."/>
            <person name="Bonometti L."/>
            <person name="Westerberg I."/>
            <person name="Brannstrom I.O."/>
            <person name="Guillou S."/>
            <person name="Cros-Aarteil S."/>
            <person name="Calhoun S."/>
            <person name="Kuo A."/>
            <person name="Mondo S."/>
            <person name="Pangilinan J."/>
            <person name="Riley R."/>
            <person name="Labutti K."/>
            <person name="Andreopoulos B."/>
            <person name="Lipzen A."/>
            <person name="Chen C."/>
            <person name="Yanf M."/>
            <person name="Daum C."/>
            <person name="Ng V."/>
            <person name="Clum A."/>
            <person name="Steindorff A."/>
            <person name="Ohm R."/>
            <person name="Martin F."/>
            <person name="Silar P."/>
            <person name="Natvig D."/>
            <person name="Lalanne C."/>
            <person name="Gautier V."/>
            <person name="Ament-Velasquez S.L."/>
            <person name="Kruys A."/>
            <person name="Hutchinson M.I."/>
            <person name="Powell A.J."/>
            <person name="Barry K."/>
            <person name="Miller A.N."/>
            <person name="Grigoriev I.V."/>
            <person name="Debuchy R."/>
            <person name="Gladieux P."/>
            <person name="Thoren M.H."/>
            <person name="Johannesson H."/>
        </authorList>
    </citation>
    <scope>NUCLEOTIDE SEQUENCE</scope>
    <source>
        <strain evidence="1">CBS 955.72</strain>
    </source>
</reference>
<accession>A0AAJ0HW60</accession>
<protein>
    <submittedName>
        <fullName evidence="1">Uncharacterized protein</fullName>
    </submittedName>
</protein>
<reference evidence="1" key="1">
    <citation type="journal article" date="2023" name="Mol. Phylogenet. Evol.">
        <title>Genome-scale phylogeny and comparative genomics of the fungal order Sordariales.</title>
        <authorList>
            <person name="Hensen N."/>
            <person name="Bonometti L."/>
            <person name="Westerberg I."/>
            <person name="Brannstrom I.O."/>
            <person name="Guillou S."/>
            <person name="Cros-Aarteil S."/>
            <person name="Calhoun S."/>
            <person name="Haridas S."/>
            <person name="Kuo A."/>
            <person name="Mondo S."/>
            <person name="Pangilinan J."/>
            <person name="Riley R."/>
            <person name="LaButti K."/>
            <person name="Andreopoulos B."/>
            <person name="Lipzen A."/>
            <person name="Chen C."/>
            <person name="Yan M."/>
            <person name="Daum C."/>
            <person name="Ng V."/>
            <person name="Clum A."/>
            <person name="Steindorff A."/>
            <person name="Ohm R.A."/>
            <person name="Martin F."/>
            <person name="Silar P."/>
            <person name="Natvig D.O."/>
            <person name="Lalanne C."/>
            <person name="Gautier V."/>
            <person name="Ament-Velasquez S.L."/>
            <person name="Kruys A."/>
            <person name="Hutchinson M.I."/>
            <person name="Powell A.J."/>
            <person name="Barry K."/>
            <person name="Miller A.N."/>
            <person name="Grigoriev I.V."/>
            <person name="Debuchy R."/>
            <person name="Gladieux P."/>
            <person name="Hiltunen Thoren M."/>
            <person name="Johannesson H."/>
        </authorList>
    </citation>
    <scope>NUCLEOTIDE SEQUENCE</scope>
    <source>
        <strain evidence="1">CBS 955.72</strain>
    </source>
</reference>
<proteinExistence type="predicted"/>
<organism evidence="1 2">
    <name type="scientific">Lasiosphaeria hispida</name>
    <dbReference type="NCBI Taxonomy" id="260671"/>
    <lineage>
        <taxon>Eukaryota</taxon>
        <taxon>Fungi</taxon>
        <taxon>Dikarya</taxon>
        <taxon>Ascomycota</taxon>
        <taxon>Pezizomycotina</taxon>
        <taxon>Sordariomycetes</taxon>
        <taxon>Sordariomycetidae</taxon>
        <taxon>Sordariales</taxon>
        <taxon>Lasiosphaeriaceae</taxon>
        <taxon>Lasiosphaeria</taxon>
    </lineage>
</organism>
<sequence>MDTRPIRFEFQREEGADGLKFIHNIPVGLVNPEALAAQMIRPILKEHEAACRAASKGICENCGQPSVGVLQTPMSWLHHAEDPCREWECEAQVRQSVEEMIAEAMAESQHHSLVHMWEIRAAECAGRRKGS</sequence>
<dbReference type="EMBL" id="JAUIQD010000001">
    <property type="protein sequence ID" value="KAK3364012.1"/>
    <property type="molecule type" value="Genomic_DNA"/>
</dbReference>
<keyword evidence="2" id="KW-1185">Reference proteome</keyword>